<dbReference type="Proteomes" id="UP000032721">
    <property type="component" value="Chromosome"/>
</dbReference>
<reference evidence="1 2" key="1">
    <citation type="submission" date="2013-07" db="EMBL/GenBank/DDBJ databases">
        <authorList>
            <person name="Genoscope - CEA"/>
        </authorList>
    </citation>
    <scope>NUCLEOTIDE SEQUENCE [LARGE SCALE GENOMIC DNA]</scope>
    <source>
        <strain evidence="2">FRM16 / DSM 17909</strain>
    </source>
</reference>
<dbReference type="KEGG" id="xdo:XDD1_0602"/>
<gene>
    <name evidence="1" type="ORF">XDD1_0602</name>
</gene>
<dbReference type="EMBL" id="FO704550">
    <property type="protein sequence ID" value="CDG16305.1"/>
    <property type="molecule type" value="Genomic_DNA"/>
</dbReference>
<name>A0A068QR67_9GAMM</name>
<dbReference type="AlphaFoldDB" id="A0A068QR67"/>
<dbReference type="HOGENOM" id="CLU_207303_1_0_6"/>
<sequence>MEDAIAEGVFPVSAGINRVFKYFVRNGTCVPRECGDKPGYMFLYRALFRCSP</sequence>
<accession>A0A068QR67</accession>
<evidence type="ECO:0000313" key="2">
    <source>
        <dbReference type="Proteomes" id="UP000032721"/>
    </source>
</evidence>
<organism evidence="1 2">
    <name type="scientific">Xenorhabdus doucetiae</name>
    <dbReference type="NCBI Taxonomy" id="351671"/>
    <lineage>
        <taxon>Bacteria</taxon>
        <taxon>Pseudomonadati</taxon>
        <taxon>Pseudomonadota</taxon>
        <taxon>Gammaproteobacteria</taxon>
        <taxon>Enterobacterales</taxon>
        <taxon>Morganellaceae</taxon>
        <taxon>Xenorhabdus</taxon>
    </lineage>
</organism>
<evidence type="ECO:0000313" key="1">
    <source>
        <dbReference type="EMBL" id="CDG16305.1"/>
    </source>
</evidence>
<proteinExistence type="predicted"/>
<protein>
    <submittedName>
        <fullName evidence="1">Uncharacterized protein</fullName>
    </submittedName>
</protein>